<dbReference type="Proteomes" id="UP000078540">
    <property type="component" value="Unassembled WGS sequence"/>
</dbReference>
<dbReference type="KEGG" id="acoc:108690429"/>
<reference evidence="11 12" key="1">
    <citation type="submission" date="2015-09" db="EMBL/GenBank/DDBJ databases">
        <title>Atta colombica WGS genome.</title>
        <authorList>
            <person name="Nygaard S."/>
            <person name="Hu H."/>
            <person name="Boomsma J."/>
            <person name="Zhang G."/>
        </authorList>
    </citation>
    <scope>NUCLEOTIDE SEQUENCE [LARGE SCALE GENOMIC DNA]</scope>
    <source>
        <strain evidence="11">Treedump-2</strain>
        <tissue evidence="11">Whole body</tissue>
    </source>
</reference>
<keyword evidence="12" id="KW-1185">Reference proteome</keyword>
<evidence type="ECO:0000256" key="5">
    <source>
        <dbReference type="ARBA" id="ARBA00022989"/>
    </source>
</evidence>
<evidence type="ECO:0000259" key="10">
    <source>
        <dbReference type="Pfam" id="PF07670"/>
    </source>
</evidence>
<feature type="transmembrane region" description="Helical" evidence="7">
    <location>
        <begin position="414"/>
        <end position="438"/>
    </location>
</feature>
<dbReference type="Pfam" id="PF01773">
    <property type="entry name" value="Nucleos_tra2_N"/>
    <property type="match status" value="1"/>
</dbReference>
<keyword evidence="3" id="KW-1003">Cell membrane</keyword>
<dbReference type="InterPro" id="IPR008276">
    <property type="entry name" value="C_nuclsd_transpt"/>
</dbReference>
<organism evidence="11 12">
    <name type="scientific">Atta colombica</name>
    <dbReference type="NCBI Taxonomy" id="520822"/>
    <lineage>
        <taxon>Eukaryota</taxon>
        <taxon>Metazoa</taxon>
        <taxon>Ecdysozoa</taxon>
        <taxon>Arthropoda</taxon>
        <taxon>Hexapoda</taxon>
        <taxon>Insecta</taxon>
        <taxon>Pterygota</taxon>
        <taxon>Neoptera</taxon>
        <taxon>Endopterygota</taxon>
        <taxon>Hymenoptera</taxon>
        <taxon>Apocrita</taxon>
        <taxon>Aculeata</taxon>
        <taxon>Formicoidea</taxon>
        <taxon>Formicidae</taxon>
        <taxon>Myrmicinae</taxon>
        <taxon>Atta</taxon>
    </lineage>
</organism>
<feature type="transmembrane region" description="Helical" evidence="7">
    <location>
        <begin position="61"/>
        <end position="81"/>
    </location>
</feature>
<keyword evidence="5 7" id="KW-1133">Transmembrane helix</keyword>
<evidence type="ECO:0000256" key="2">
    <source>
        <dbReference type="ARBA" id="ARBA00009033"/>
    </source>
</evidence>
<dbReference type="OrthoDB" id="6075923at2759"/>
<dbReference type="STRING" id="520822.A0A151I0B3"/>
<feature type="domain" description="Concentrative nucleoside transporter C-terminal" evidence="9">
    <location>
        <begin position="363"/>
        <end position="571"/>
    </location>
</feature>
<evidence type="ECO:0000256" key="3">
    <source>
        <dbReference type="ARBA" id="ARBA00022475"/>
    </source>
</evidence>
<evidence type="ECO:0000313" key="11">
    <source>
        <dbReference type="EMBL" id="KYM79095.1"/>
    </source>
</evidence>
<comment type="similarity">
    <text evidence="2 7">Belongs to the concentrative nucleoside transporter (CNT) (TC 2.A.41) family.</text>
</comment>
<protein>
    <recommendedName>
        <fullName evidence="7">Sodium/nucleoside cotransporter</fullName>
    </recommendedName>
</protein>
<accession>A0A151I0B3</accession>
<comment type="subcellular location">
    <subcellularLocation>
        <location evidence="1">Cell membrane</location>
        <topology evidence="1">Multi-pass membrane protein</topology>
    </subcellularLocation>
</comment>
<name>A0A151I0B3_9HYME</name>
<feature type="transmembrane region" description="Helical" evidence="7">
    <location>
        <begin position="172"/>
        <end position="191"/>
    </location>
</feature>
<proteinExistence type="inferred from homology"/>
<evidence type="ECO:0000259" key="9">
    <source>
        <dbReference type="Pfam" id="PF07662"/>
    </source>
</evidence>
<sequence>MSGQVNQAFEENQLDMLEDGRKSEPITYQNANYHEEKNPWAINNNAVHAYLSKHQRIFKTFGLIILNLLFITYIIFASIYWENQQKNCDFQWCEGYGLLLILTGLIYLGLFYFLIVKRYLSKYILQCCRPATNSLERLQNTKYGTRITTIIIYLVIFIAIIIFLIIDTVDSRHRLISILGVIILLGLGWVFSKYPGQVNWKPVIWGMILQFILGLIILRWPVGRSIFQCVSAKVATFLNYAKSGSKFVFSEDIVNKGVFAFTVVPVIFFFNFMVQIMCYLGAMQWIIMKLGWVLQSIMSTTLCESFVAVANPFIGMSESPLLIKPYLNQLTSSELHAVLSSGFSTVSGTVLAAYISFGAKPAHLITASIMSAPTSLAYSKLFYPETEQSLTKSENIKLEKSSENSILDAATNGALAAIPIVLGIIANIVAFVSFIAFLNGILSWFGNLVGYEQLSLEIILAKIFMPLSWVMGVPWEHCEDVGMLIGMKTIINELVAYQRMGELIKQGRIYGRSEAIATYAICGFANPSSIGIQVGMFSSLVPEKKEQVTKVIVRAFVTGSAACFLTASIAGVLLDDISVLSVPNNMTMSNVTSTLTSLM</sequence>
<dbReference type="PANTHER" id="PTHR10590:SF4">
    <property type="entry name" value="SOLUTE CARRIER FAMILY 28 MEMBER 3"/>
    <property type="match status" value="1"/>
</dbReference>
<feature type="transmembrane region" description="Helical" evidence="7">
    <location>
        <begin position="335"/>
        <end position="357"/>
    </location>
</feature>
<evidence type="ECO:0000256" key="1">
    <source>
        <dbReference type="ARBA" id="ARBA00004651"/>
    </source>
</evidence>
<dbReference type="GO" id="GO:0005415">
    <property type="term" value="F:nucleoside:sodium symporter activity"/>
    <property type="evidence" value="ECO:0007669"/>
    <property type="project" value="TreeGrafter"/>
</dbReference>
<feature type="transmembrane region" description="Helical" evidence="7">
    <location>
        <begin position="96"/>
        <end position="116"/>
    </location>
</feature>
<dbReference type="InterPro" id="IPR011642">
    <property type="entry name" value="Gate_dom"/>
</dbReference>
<feature type="domain" description="Nucleoside transporter/FeoB GTPase Gate" evidence="10">
    <location>
        <begin position="261"/>
        <end position="359"/>
    </location>
</feature>
<dbReference type="AlphaFoldDB" id="A0A151I0B3"/>
<evidence type="ECO:0000259" key="8">
    <source>
        <dbReference type="Pfam" id="PF01773"/>
    </source>
</evidence>
<feature type="domain" description="Concentrative nucleoside transporter N-terminal" evidence="8">
    <location>
        <begin position="179"/>
        <end position="251"/>
    </location>
</feature>
<dbReference type="Pfam" id="PF07662">
    <property type="entry name" value="Nucleos_tra2_C"/>
    <property type="match status" value="1"/>
</dbReference>
<evidence type="ECO:0000256" key="4">
    <source>
        <dbReference type="ARBA" id="ARBA00022692"/>
    </source>
</evidence>
<gene>
    <name evidence="11" type="ORF">ALC53_10432</name>
</gene>
<feature type="transmembrane region" description="Helical" evidence="7">
    <location>
        <begin position="203"/>
        <end position="222"/>
    </location>
</feature>
<dbReference type="EMBL" id="KQ976619">
    <property type="protein sequence ID" value="KYM79095.1"/>
    <property type="molecule type" value="Genomic_DNA"/>
</dbReference>
<dbReference type="InterPro" id="IPR018270">
    <property type="entry name" value="C_nuclsd_transpt_met_bac"/>
</dbReference>
<feature type="transmembrane region" description="Helical" evidence="7">
    <location>
        <begin position="551"/>
        <end position="574"/>
    </location>
</feature>
<keyword evidence="7" id="KW-0813">Transport</keyword>
<feature type="transmembrane region" description="Helical" evidence="7">
    <location>
        <begin position="258"/>
        <end position="280"/>
    </location>
</feature>
<keyword evidence="4 7" id="KW-0812">Transmembrane</keyword>
<evidence type="ECO:0000256" key="7">
    <source>
        <dbReference type="RuleBase" id="RU362018"/>
    </source>
</evidence>
<feature type="transmembrane region" description="Helical" evidence="7">
    <location>
        <begin position="292"/>
        <end position="315"/>
    </location>
</feature>
<dbReference type="PANTHER" id="PTHR10590">
    <property type="entry name" value="SODIUM/NUCLEOSIDE COTRANSPORTER"/>
    <property type="match status" value="1"/>
</dbReference>
<dbReference type="NCBIfam" id="TIGR00804">
    <property type="entry name" value="nupC"/>
    <property type="match status" value="1"/>
</dbReference>
<dbReference type="Pfam" id="PF07670">
    <property type="entry name" value="Gate"/>
    <property type="match status" value="1"/>
</dbReference>
<dbReference type="GO" id="GO:0005886">
    <property type="term" value="C:plasma membrane"/>
    <property type="evidence" value="ECO:0007669"/>
    <property type="project" value="UniProtKB-SubCell"/>
</dbReference>
<evidence type="ECO:0000313" key="12">
    <source>
        <dbReference type="Proteomes" id="UP000078540"/>
    </source>
</evidence>
<keyword evidence="6 7" id="KW-0472">Membrane</keyword>
<evidence type="ECO:0000256" key="6">
    <source>
        <dbReference type="ARBA" id="ARBA00023136"/>
    </source>
</evidence>
<dbReference type="InterPro" id="IPR002668">
    <property type="entry name" value="CNT_N_dom"/>
</dbReference>
<feature type="transmembrane region" description="Helical" evidence="7">
    <location>
        <begin position="147"/>
        <end position="166"/>
    </location>
</feature>
<dbReference type="InterPro" id="IPR011657">
    <property type="entry name" value="CNT_C_dom"/>
</dbReference>